<accession>A0A3E0TM37</accession>
<dbReference type="GO" id="GO:0005524">
    <property type="term" value="F:ATP binding"/>
    <property type="evidence" value="ECO:0007669"/>
    <property type="project" value="UniProtKB-KW"/>
</dbReference>
<dbReference type="EMBL" id="QUOU01000001">
    <property type="protein sequence ID" value="REL25417.1"/>
    <property type="molecule type" value="Genomic_DNA"/>
</dbReference>
<sequence length="269" mass="29657">MRDIPMSASDIQFDFISEDALLLLWPEQVCRHQHQGILCLQAQLENKLSHYITESLASFNSLLLSYRYQLLSAEQLRVLVEHVIQASCDQENSAQGAADNLVNSTVNNQAQPTPRVITIPAYYGEQAAWDLPYVMQATGLSQQAIIAKHSELDYYAYALGFTPGFAYLASIDSQLRLPRKSMPRKQMPAGAIAIAGEQTAIYPDASPGGWHIIGQCPIPLYQITDEGIESLINTGDTVRFQGISLAEFEQLGGVIALESESTSEPTQHD</sequence>
<keyword evidence="3" id="KW-0067">ATP-binding</keyword>
<dbReference type="OrthoDB" id="9778567at2"/>
<gene>
    <name evidence="5" type="ORF">DXX93_01860</name>
</gene>
<dbReference type="SMART" id="SM00796">
    <property type="entry name" value="AHS1"/>
    <property type="match status" value="1"/>
</dbReference>
<dbReference type="Gene3D" id="2.40.100.10">
    <property type="entry name" value="Cyclophilin-like"/>
    <property type="match status" value="1"/>
</dbReference>
<dbReference type="GO" id="GO:0016787">
    <property type="term" value="F:hydrolase activity"/>
    <property type="evidence" value="ECO:0007669"/>
    <property type="project" value="UniProtKB-KW"/>
</dbReference>
<evidence type="ECO:0000313" key="5">
    <source>
        <dbReference type="EMBL" id="REL25417.1"/>
    </source>
</evidence>
<name>A0A3E0TM37_9GAMM</name>
<dbReference type="PANTHER" id="PTHR34698:SF2">
    <property type="entry name" value="5-OXOPROLINASE SUBUNIT B"/>
    <property type="match status" value="1"/>
</dbReference>
<keyword evidence="2 5" id="KW-0378">Hydrolase</keyword>
<evidence type="ECO:0000259" key="4">
    <source>
        <dbReference type="SMART" id="SM00796"/>
    </source>
</evidence>
<comment type="caution">
    <text evidence="5">The sequence shown here is derived from an EMBL/GenBank/DDBJ whole genome shotgun (WGS) entry which is preliminary data.</text>
</comment>
<protein>
    <submittedName>
        <fullName evidence="5">Allophanate hydrolase subunit 1</fullName>
    </submittedName>
</protein>
<keyword evidence="1" id="KW-0547">Nucleotide-binding</keyword>
<feature type="domain" description="Carboxyltransferase" evidence="4">
    <location>
        <begin position="11"/>
        <end position="232"/>
    </location>
</feature>
<dbReference type="AlphaFoldDB" id="A0A3E0TM37"/>
<dbReference type="PANTHER" id="PTHR34698">
    <property type="entry name" value="5-OXOPROLINASE SUBUNIT B"/>
    <property type="match status" value="1"/>
</dbReference>
<evidence type="ECO:0000313" key="6">
    <source>
        <dbReference type="Proteomes" id="UP000256478"/>
    </source>
</evidence>
<organism evidence="5 6">
    <name type="scientific">Thalassotalea euphylliae</name>
    <dbReference type="NCBI Taxonomy" id="1655234"/>
    <lineage>
        <taxon>Bacteria</taxon>
        <taxon>Pseudomonadati</taxon>
        <taxon>Pseudomonadota</taxon>
        <taxon>Gammaproteobacteria</taxon>
        <taxon>Alteromonadales</taxon>
        <taxon>Colwelliaceae</taxon>
        <taxon>Thalassotalea</taxon>
    </lineage>
</organism>
<dbReference type="Proteomes" id="UP000256478">
    <property type="component" value="Unassembled WGS sequence"/>
</dbReference>
<dbReference type="InterPro" id="IPR010016">
    <property type="entry name" value="PxpB"/>
</dbReference>
<dbReference type="InterPro" id="IPR029000">
    <property type="entry name" value="Cyclophilin-like_dom_sf"/>
</dbReference>
<proteinExistence type="predicted"/>
<dbReference type="SUPFAM" id="SSF160467">
    <property type="entry name" value="PH0987 N-terminal domain-like"/>
    <property type="match status" value="1"/>
</dbReference>
<dbReference type="SUPFAM" id="SSF50891">
    <property type="entry name" value="Cyclophilin-like"/>
    <property type="match status" value="1"/>
</dbReference>
<evidence type="ECO:0000256" key="3">
    <source>
        <dbReference type="ARBA" id="ARBA00022840"/>
    </source>
</evidence>
<evidence type="ECO:0000256" key="2">
    <source>
        <dbReference type="ARBA" id="ARBA00022801"/>
    </source>
</evidence>
<dbReference type="InterPro" id="IPR003833">
    <property type="entry name" value="CT_C_D"/>
</dbReference>
<dbReference type="Gene3D" id="3.30.1360.40">
    <property type="match status" value="1"/>
</dbReference>
<evidence type="ECO:0000256" key="1">
    <source>
        <dbReference type="ARBA" id="ARBA00022741"/>
    </source>
</evidence>
<dbReference type="Pfam" id="PF02682">
    <property type="entry name" value="CT_C_D"/>
    <property type="match status" value="1"/>
</dbReference>
<reference evidence="5 6" key="1">
    <citation type="submission" date="2018-08" db="EMBL/GenBank/DDBJ databases">
        <title>Thalassotalea euphylliae genome.</title>
        <authorList>
            <person name="Summers S."/>
            <person name="Rice S.A."/>
            <person name="Freckelton M.L."/>
            <person name="Nedved B.T."/>
            <person name="Hadfield M.G."/>
        </authorList>
    </citation>
    <scope>NUCLEOTIDE SEQUENCE [LARGE SCALE GENOMIC DNA]</scope>
    <source>
        <strain evidence="5 6">H1</strain>
    </source>
</reference>